<organism evidence="3 4">
    <name type="scientific">Denitromonas halophila</name>
    <dbReference type="NCBI Taxonomy" id="1629404"/>
    <lineage>
        <taxon>Bacteria</taxon>
        <taxon>Pseudomonadati</taxon>
        <taxon>Pseudomonadota</taxon>
        <taxon>Betaproteobacteria</taxon>
        <taxon>Rhodocyclales</taxon>
        <taxon>Zoogloeaceae</taxon>
        <taxon>Denitromonas</taxon>
    </lineage>
</organism>
<name>A0A557QG57_9RHOO</name>
<proteinExistence type="predicted"/>
<dbReference type="GO" id="GO:0000160">
    <property type="term" value="P:phosphorelay signal transduction system"/>
    <property type="evidence" value="ECO:0007669"/>
    <property type="project" value="InterPro"/>
</dbReference>
<dbReference type="InterPro" id="IPR052048">
    <property type="entry name" value="ST_Response_Regulator"/>
</dbReference>
<dbReference type="OrthoDB" id="9793549at2"/>
<dbReference type="InterPro" id="IPR011006">
    <property type="entry name" value="CheY-like_superfamily"/>
</dbReference>
<comment type="caution">
    <text evidence="1">Lacks conserved residue(s) required for the propagation of feature annotation.</text>
</comment>
<protein>
    <submittedName>
        <fullName evidence="3">Response regulator</fullName>
    </submittedName>
</protein>
<evidence type="ECO:0000313" key="4">
    <source>
        <dbReference type="Proteomes" id="UP000319502"/>
    </source>
</evidence>
<dbReference type="PANTHER" id="PTHR43228">
    <property type="entry name" value="TWO-COMPONENT RESPONSE REGULATOR"/>
    <property type="match status" value="1"/>
</dbReference>
<dbReference type="SUPFAM" id="SSF52172">
    <property type="entry name" value="CheY-like"/>
    <property type="match status" value="2"/>
</dbReference>
<dbReference type="Gene3D" id="3.40.50.2300">
    <property type="match status" value="2"/>
</dbReference>
<evidence type="ECO:0000256" key="1">
    <source>
        <dbReference type="PROSITE-ProRule" id="PRU00169"/>
    </source>
</evidence>
<dbReference type="EMBL" id="VMNK01000018">
    <property type="protein sequence ID" value="TVO51870.1"/>
    <property type="molecule type" value="Genomic_DNA"/>
</dbReference>
<dbReference type="Proteomes" id="UP000319502">
    <property type="component" value="Unassembled WGS sequence"/>
</dbReference>
<dbReference type="SMART" id="SM00448">
    <property type="entry name" value="REC"/>
    <property type="match status" value="2"/>
</dbReference>
<dbReference type="RefSeq" id="WP_144310964.1">
    <property type="nucleotide sequence ID" value="NZ_VMNK01000018.1"/>
</dbReference>
<sequence length="267" mass="29337">MTTTINATALELLIVEPSSMQRKIITQACETLGVHSPRHAEHGTQALIGMSQHRPDIVISALYLPDMLGTDLVHSMRTDPATEDVAFILVSSETRPQALDPVRQSGVCAIVPKPFTTDQLAQAINATLDMRTVEPITDWDMDLEELKVLLVDDSPHARRSIRRVLEQLGLHHFIEADNGAEAASILGDTMVDLVVTDYNMPEMDGKALVEHIRHHSWQTSVPILMVTSEQDVSRLAAIENAGVSGICDKPFDPGTVRRLLLRALSSD</sequence>
<dbReference type="Pfam" id="PF00072">
    <property type="entry name" value="Response_reg"/>
    <property type="match status" value="2"/>
</dbReference>
<reference evidence="3 4" key="1">
    <citation type="submission" date="2019-07" db="EMBL/GenBank/DDBJ databases">
        <title>The pathways for chlorine oxyanion respiration interact through the shared metabolite chlorate.</title>
        <authorList>
            <person name="Barnum T.P."/>
            <person name="Cheng Y."/>
            <person name="Hill K.A."/>
            <person name="Lucas L.N."/>
            <person name="Carlson H.K."/>
            <person name="Coates J.D."/>
        </authorList>
    </citation>
    <scope>NUCLEOTIDE SEQUENCE [LARGE SCALE GENOMIC DNA]</scope>
    <source>
        <strain evidence="3 4">SFB-3</strain>
    </source>
</reference>
<feature type="domain" description="Response regulatory" evidence="2">
    <location>
        <begin position="147"/>
        <end position="264"/>
    </location>
</feature>
<dbReference type="PROSITE" id="PS50110">
    <property type="entry name" value="RESPONSE_REGULATORY"/>
    <property type="match status" value="2"/>
</dbReference>
<dbReference type="PANTHER" id="PTHR43228:SF1">
    <property type="entry name" value="TWO-COMPONENT RESPONSE REGULATOR ARR22"/>
    <property type="match status" value="1"/>
</dbReference>
<gene>
    <name evidence="3" type="ORF">FHP91_18380</name>
</gene>
<comment type="caution">
    <text evidence="3">The sequence shown here is derived from an EMBL/GenBank/DDBJ whole genome shotgun (WGS) entry which is preliminary data.</text>
</comment>
<evidence type="ECO:0000313" key="3">
    <source>
        <dbReference type="EMBL" id="TVO51870.1"/>
    </source>
</evidence>
<keyword evidence="1" id="KW-0597">Phosphoprotein</keyword>
<dbReference type="AlphaFoldDB" id="A0A557QG57"/>
<keyword evidence="4" id="KW-1185">Reference proteome</keyword>
<evidence type="ECO:0000259" key="2">
    <source>
        <dbReference type="PROSITE" id="PS50110"/>
    </source>
</evidence>
<accession>A0A557QG57</accession>
<feature type="modified residue" description="4-aspartylphosphate" evidence="1">
    <location>
        <position position="197"/>
    </location>
</feature>
<dbReference type="InterPro" id="IPR001789">
    <property type="entry name" value="Sig_transdc_resp-reg_receiver"/>
</dbReference>
<feature type="domain" description="Response regulatory" evidence="2">
    <location>
        <begin position="11"/>
        <end position="128"/>
    </location>
</feature>